<keyword evidence="4" id="KW-1278">Translocase</keyword>
<feature type="region of interest" description="Disordered" evidence="7">
    <location>
        <begin position="370"/>
        <end position="410"/>
    </location>
</feature>
<evidence type="ECO:0000256" key="7">
    <source>
        <dbReference type="SAM" id="MobiDB-lite"/>
    </source>
</evidence>
<reference evidence="10 11" key="1">
    <citation type="submission" date="2019-04" db="EMBL/GenBank/DDBJ databases">
        <title>Natronomonas sp. F20-122 a newhaloarchaeon isolated from a saline saltern of Isla Bacuta, Huelva, Spain.</title>
        <authorList>
            <person name="Duran-Viseras A."/>
            <person name="Sanchez-Porro C."/>
            <person name="Ventosa A."/>
        </authorList>
    </citation>
    <scope>NUCLEOTIDE SEQUENCE [LARGE SCALE GENOMIC DNA]</scope>
    <source>
        <strain evidence="10 11">F20-122</strain>
    </source>
</reference>
<dbReference type="PANTHER" id="PTHR10160">
    <property type="entry name" value="NAD(P) TRANSHYDROGENASE"/>
    <property type="match status" value="1"/>
</dbReference>
<organism evidence="10 11">
    <name type="scientific">Natronomonas salsuginis</name>
    <dbReference type="NCBI Taxonomy" id="2217661"/>
    <lineage>
        <taxon>Archaea</taxon>
        <taxon>Methanobacteriati</taxon>
        <taxon>Methanobacteriota</taxon>
        <taxon>Stenosarchaea group</taxon>
        <taxon>Halobacteria</taxon>
        <taxon>Halobacteriales</taxon>
        <taxon>Natronomonadaceae</taxon>
        <taxon>Natronomonas</taxon>
    </lineage>
</organism>
<name>A0A4U5J8X4_9EURY</name>
<dbReference type="EMBL" id="QKNX01000005">
    <property type="protein sequence ID" value="TKR25174.1"/>
    <property type="molecule type" value="Genomic_DNA"/>
</dbReference>
<dbReference type="CDD" id="cd05304">
    <property type="entry name" value="Rubrum_tdh"/>
    <property type="match status" value="1"/>
</dbReference>
<dbReference type="GO" id="GO:0050661">
    <property type="term" value="F:NADP binding"/>
    <property type="evidence" value="ECO:0007669"/>
    <property type="project" value="TreeGrafter"/>
</dbReference>
<keyword evidence="2" id="KW-0547">Nucleotide-binding</keyword>
<dbReference type="GO" id="GO:0016491">
    <property type="term" value="F:oxidoreductase activity"/>
    <property type="evidence" value="ECO:0007669"/>
    <property type="project" value="UniProtKB-KW"/>
</dbReference>
<dbReference type="GO" id="GO:0008750">
    <property type="term" value="F:proton-translocating NAD(P)+ transhydrogenase activity"/>
    <property type="evidence" value="ECO:0007669"/>
    <property type="project" value="UniProtKB-EC"/>
</dbReference>
<dbReference type="InterPro" id="IPR007886">
    <property type="entry name" value="AlaDH/PNT_N"/>
</dbReference>
<feature type="compositionally biased region" description="Acidic residues" evidence="7">
    <location>
        <begin position="383"/>
        <end position="393"/>
    </location>
</feature>
<dbReference type="Pfam" id="PF05222">
    <property type="entry name" value="AlaDh_PNT_N"/>
    <property type="match status" value="1"/>
</dbReference>
<evidence type="ECO:0000256" key="5">
    <source>
        <dbReference type="ARBA" id="ARBA00023027"/>
    </source>
</evidence>
<dbReference type="GO" id="GO:0005886">
    <property type="term" value="C:plasma membrane"/>
    <property type="evidence" value="ECO:0007669"/>
    <property type="project" value="TreeGrafter"/>
</dbReference>
<evidence type="ECO:0000313" key="10">
    <source>
        <dbReference type="EMBL" id="TKR25174.1"/>
    </source>
</evidence>
<evidence type="ECO:0000259" key="8">
    <source>
        <dbReference type="SMART" id="SM01002"/>
    </source>
</evidence>
<evidence type="ECO:0000256" key="2">
    <source>
        <dbReference type="ARBA" id="ARBA00022741"/>
    </source>
</evidence>
<keyword evidence="11" id="KW-1185">Reference proteome</keyword>
<dbReference type="Pfam" id="PF01262">
    <property type="entry name" value="AlaDh_PNT_C"/>
    <property type="match status" value="1"/>
</dbReference>
<comment type="caution">
    <text evidence="10">The sequence shown here is derived from an EMBL/GenBank/DDBJ whole genome shotgun (WGS) entry which is preliminary data.</text>
</comment>
<dbReference type="Proteomes" id="UP000308037">
    <property type="component" value="Unassembled WGS sequence"/>
</dbReference>
<dbReference type="InterPro" id="IPR036291">
    <property type="entry name" value="NAD(P)-bd_dom_sf"/>
</dbReference>
<protein>
    <recommendedName>
        <fullName evidence="1">proton-translocating NAD(P)(+) transhydrogenase</fullName>
        <ecNumber evidence="1">7.1.1.1</ecNumber>
    </recommendedName>
</protein>
<evidence type="ECO:0000313" key="11">
    <source>
        <dbReference type="Proteomes" id="UP000308037"/>
    </source>
</evidence>
<dbReference type="InterPro" id="IPR007698">
    <property type="entry name" value="AlaDH/PNT_NAD(H)-bd"/>
</dbReference>
<proteinExistence type="predicted"/>
<dbReference type="SMART" id="SM01003">
    <property type="entry name" value="AlaDh_PNT_N"/>
    <property type="match status" value="1"/>
</dbReference>
<dbReference type="NCBIfam" id="NF006942">
    <property type="entry name" value="PRK09424.1"/>
    <property type="match status" value="1"/>
</dbReference>
<sequence length="410" mass="43554">MIVGVPAETAPNEKRVAITPAVAEDLVGDGHEVAIETGAGEPANYHDEQYEAVGCTVLDDRDTVFEQADIVLQVQALGAATDGIAPYDEGQVVVGLLGPYDITDTQLETLSDQSVSAFALELMPRISRAQSMDALSSQASLGGYQACLLAAEELPKMFPMEMTAAGTIRPAEVFVIGAGVAGLKAIATAERLGADTRGHDVRLEVKQEVESLGADFVELDLETEGSGDEEGYAVEMGEEFYAEQRRQMQRVVPESDVIITTAAIPGRPAPEIVTAEMIEEMDAGSVIVDIAAPTGGNCEPTVAGETVEHAGVTIHGPTNLPSQMSKTASEQYANNLQHFLENLLGEDGNIDFDFEDEIIDSTLLVHDGTVRNPHLEDGVNETPAEEAATDDDEPTPKTQATKEAEETDAE</sequence>
<keyword evidence="10" id="KW-0560">Oxidoreductase</keyword>
<gene>
    <name evidence="10" type="ORF">DM868_11660</name>
</gene>
<dbReference type="PANTHER" id="PTHR10160:SF19">
    <property type="entry name" value="PROTON-TRANSLOCATING NAD(P)(+) TRANSHYDROGENASE"/>
    <property type="match status" value="1"/>
</dbReference>
<keyword evidence="3" id="KW-0521">NADP</keyword>
<evidence type="ECO:0000256" key="3">
    <source>
        <dbReference type="ARBA" id="ARBA00022857"/>
    </source>
</evidence>
<dbReference type="PROSITE" id="PS00836">
    <property type="entry name" value="ALADH_PNT_1"/>
    <property type="match status" value="1"/>
</dbReference>
<evidence type="ECO:0000256" key="6">
    <source>
        <dbReference type="ARBA" id="ARBA00048202"/>
    </source>
</evidence>
<feature type="domain" description="Alanine dehydrogenase/pyridine nucleotide transhydrogenase N-terminal" evidence="9">
    <location>
        <begin position="4"/>
        <end position="142"/>
    </location>
</feature>
<accession>A0A4U5J8X4</accession>
<dbReference type="InterPro" id="IPR008142">
    <property type="entry name" value="AlaDH/PNT_CS1"/>
</dbReference>
<dbReference type="GO" id="GO:0006740">
    <property type="term" value="P:NADPH regeneration"/>
    <property type="evidence" value="ECO:0007669"/>
    <property type="project" value="TreeGrafter"/>
</dbReference>
<keyword evidence="5" id="KW-0520">NAD</keyword>
<comment type="catalytic activity">
    <reaction evidence="6">
        <text>NAD(+) + NADPH + H(+)(in) = NADH + NADP(+) + H(+)(out)</text>
        <dbReference type="Rhea" id="RHEA:47992"/>
        <dbReference type="ChEBI" id="CHEBI:15378"/>
        <dbReference type="ChEBI" id="CHEBI:57540"/>
        <dbReference type="ChEBI" id="CHEBI:57783"/>
        <dbReference type="ChEBI" id="CHEBI:57945"/>
        <dbReference type="ChEBI" id="CHEBI:58349"/>
        <dbReference type="EC" id="7.1.1.1"/>
    </reaction>
</comment>
<feature type="domain" description="Alanine dehydrogenase/pyridine nucleotide transhydrogenase NAD(H)-binding" evidence="8">
    <location>
        <begin position="151"/>
        <end position="316"/>
    </location>
</feature>
<dbReference type="EC" id="7.1.1.1" evidence="1"/>
<evidence type="ECO:0000256" key="4">
    <source>
        <dbReference type="ARBA" id="ARBA00022967"/>
    </source>
</evidence>
<dbReference type="SUPFAM" id="SSF51735">
    <property type="entry name" value="NAD(P)-binding Rossmann-fold domains"/>
    <property type="match status" value="1"/>
</dbReference>
<dbReference type="AlphaFoldDB" id="A0A4U5J8X4"/>
<dbReference type="SMART" id="SM01002">
    <property type="entry name" value="AlaDh_PNT_C"/>
    <property type="match status" value="1"/>
</dbReference>
<evidence type="ECO:0000256" key="1">
    <source>
        <dbReference type="ARBA" id="ARBA00012943"/>
    </source>
</evidence>
<dbReference type="SUPFAM" id="SSF52283">
    <property type="entry name" value="Formate/glycerate dehydrogenase catalytic domain-like"/>
    <property type="match status" value="1"/>
</dbReference>
<dbReference type="RefSeq" id="WP_137277061.1">
    <property type="nucleotide sequence ID" value="NZ_QKNX01000005.1"/>
</dbReference>
<dbReference type="OrthoDB" id="8889at2157"/>
<evidence type="ECO:0000259" key="9">
    <source>
        <dbReference type="SMART" id="SM01003"/>
    </source>
</evidence>
<dbReference type="Gene3D" id="3.40.50.720">
    <property type="entry name" value="NAD(P)-binding Rossmann-like Domain"/>
    <property type="match status" value="2"/>
</dbReference>